<accession>A0AAE0EUR8</accession>
<organism evidence="2 3">
    <name type="scientific">Cymbomonas tetramitiformis</name>
    <dbReference type="NCBI Taxonomy" id="36881"/>
    <lineage>
        <taxon>Eukaryota</taxon>
        <taxon>Viridiplantae</taxon>
        <taxon>Chlorophyta</taxon>
        <taxon>Pyramimonadophyceae</taxon>
        <taxon>Pyramimonadales</taxon>
        <taxon>Pyramimonadaceae</taxon>
        <taxon>Cymbomonas</taxon>
    </lineage>
</organism>
<gene>
    <name evidence="2" type="ORF">CYMTET_50443</name>
</gene>
<keyword evidence="3" id="KW-1185">Reference proteome</keyword>
<evidence type="ECO:0000313" key="2">
    <source>
        <dbReference type="EMBL" id="KAK3239650.1"/>
    </source>
</evidence>
<proteinExistence type="predicted"/>
<reference evidence="2 3" key="1">
    <citation type="journal article" date="2015" name="Genome Biol. Evol.">
        <title>Comparative Genomics of a Bacterivorous Green Alga Reveals Evolutionary Causalities and Consequences of Phago-Mixotrophic Mode of Nutrition.</title>
        <authorList>
            <person name="Burns J.A."/>
            <person name="Paasch A."/>
            <person name="Narechania A."/>
            <person name="Kim E."/>
        </authorList>
    </citation>
    <scope>NUCLEOTIDE SEQUENCE [LARGE SCALE GENOMIC DNA]</scope>
    <source>
        <strain evidence="2 3">PLY_AMNH</strain>
    </source>
</reference>
<comment type="caution">
    <text evidence="2">The sequence shown here is derived from an EMBL/GenBank/DDBJ whole genome shotgun (WGS) entry which is preliminary data.</text>
</comment>
<evidence type="ECO:0000313" key="3">
    <source>
        <dbReference type="Proteomes" id="UP001190700"/>
    </source>
</evidence>
<dbReference type="InterPro" id="IPR013103">
    <property type="entry name" value="RVT_2"/>
</dbReference>
<dbReference type="EMBL" id="LGRX02033853">
    <property type="protein sequence ID" value="KAK3239650.1"/>
    <property type="molecule type" value="Genomic_DNA"/>
</dbReference>
<dbReference type="AlphaFoldDB" id="A0AAE0EUR8"/>
<name>A0AAE0EUR8_9CHLO</name>
<feature type="domain" description="Reverse transcriptase Ty1/copia-type" evidence="1">
    <location>
        <begin position="15"/>
        <end position="114"/>
    </location>
</feature>
<sequence length="132" mass="15114">MDVKKAIVPVETVPGGVKQQGVHYEDVYAPRTQLSTLRILIQLRLVLWILGFSLDVITCFLNGELDVDEPMSVSWPNGLTMRGVFFGKLQKSVYGLKQAPRIWYRTSKKSLLAYDHRLRVSDDIDPCLFCIW</sequence>
<protein>
    <recommendedName>
        <fullName evidence="1">Reverse transcriptase Ty1/copia-type domain-containing protein</fullName>
    </recommendedName>
</protein>
<dbReference type="Pfam" id="PF07727">
    <property type="entry name" value="RVT_2"/>
    <property type="match status" value="1"/>
</dbReference>
<evidence type="ECO:0000259" key="1">
    <source>
        <dbReference type="Pfam" id="PF07727"/>
    </source>
</evidence>
<dbReference type="Proteomes" id="UP001190700">
    <property type="component" value="Unassembled WGS sequence"/>
</dbReference>